<proteinExistence type="predicted"/>
<organism evidence="1 2">
    <name type="scientific">Aspergillus welwitschiae</name>
    <dbReference type="NCBI Taxonomy" id="1341132"/>
    <lineage>
        <taxon>Eukaryota</taxon>
        <taxon>Fungi</taxon>
        <taxon>Dikarya</taxon>
        <taxon>Ascomycota</taxon>
        <taxon>Pezizomycotina</taxon>
        <taxon>Eurotiomycetes</taxon>
        <taxon>Eurotiomycetidae</taxon>
        <taxon>Eurotiales</taxon>
        <taxon>Aspergillaceae</taxon>
        <taxon>Aspergillus</taxon>
        <taxon>Aspergillus subgen. Circumdati</taxon>
    </lineage>
</organism>
<dbReference type="EMBL" id="KZ852033">
    <property type="protein sequence ID" value="RDH38821.1"/>
    <property type="molecule type" value="Genomic_DNA"/>
</dbReference>
<evidence type="ECO:0000313" key="2">
    <source>
        <dbReference type="Proteomes" id="UP000253729"/>
    </source>
</evidence>
<gene>
    <name evidence="1" type="ORF">BDQ94DRAFT_134708</name>
</gene>
<evidence type="ECO:0000313" key="1">
    <source>
        <dbReference type="EMBL" id="RDH38821.1"/>
    </source>
</evidence>
<dbReference type="AlphaFoldDB" id="A0A3F3QI11"/>
<protein>
    <submittedName>
        <fullName evidence="1">Uncharacterized protein</fullName>
    </submittedName>
</protein>
<sequence length="58" mass="6475">MRRSKDRCIRLFSLKRNYTIMACEVTSLIVATDQTKTGVYSRCTLPAFQDVKGGSGSI</sequence>
<dbReference type="RefSeq" id="XP_026631843.1">
    <property type="nucleotide sequence ID" value="XM_026764518.1"/>
</dbReference>
<accession>A0A3F3QI11</accession>
<dbReference type="GeneID" id="38132874"/>
<name>A0A3F3QI11_9EURO</name>
<dbReference type="Proteomes" id="UP000253729">
    <property type="component" value="Unassembled WGS sequence"/>
</dbReference>
<reference evidence="1 2" key="1">
    <citation type="submission" date="2018-07" db="EMBL/GenBank/DDBJ databases">
        <title>The genomes of Aspergillus section Nigri reveals drivers in fungal speciation.</title>
        <authorList>
            <consortium name="DOE Joint Genome Institute"/>
            <person name="Vesth T.C."/>
            <person name="Nybo J."/>
            <person name="Theobald S."/>
            <person name="Brandl J."/>
            <person name="Frisvad J.C."/>
            <person name="Nielsen K.F."/>
            <person name="Lyhne E.K."/>
            <person name="Kogle M.E."/>
            <person name="Kuo A."/>
            <person name="Riley R."/>
            <person name="Clum A."/>
            <person name="Nolan M."/>
            <person name="Lipzen A."/>
            <person name="Salamov A."/>
            <person name="Henrissat B."/>
            <person name="Wiebenga A."/>
            <person name="De vries R.P."/>
            <person name="Grigoriev I.V."/>
            <person name="Mortensen U.H."/>
            <person name="Andersen M.R."/>
            <person name="Baker S.E."/>
        </authorList>
    </citation>
    <scope>NUCLEOTIDE SEQUENCE [LARGE SCALE GENOMIC DNA]</scope>
    <source>
        <strain evidence="1 2">CBS 139.54b</strain>
    </source>
</reference>
<keyword evidence="2" id="KW-1185">Reference proteome</keyword>